<reference evidence="6 7" key="1">
    <citation type="submission" date="2017-02" db="EMBL/GenBank/DDBJ databases">
        <authorList>
            <person name="Peterson S.W."/>
        </authorList>
    </citation>
    <scope>NUCLEOTIDE SEQUENCE [LARGE SCALE GENOMIC DNA]</scope>
    <source>
        <strain evidence="6 7">DSM 22335</strain>
    </source>
</reference>
<evidence type="ECO:0000256" key="5">
    <source>
        <dbReference type="SAM" id="Phobius"/>
    </source>
</evidence>
<dbReference type="Proteomes" id="UP000190888">
    <property type="component" value="Unassembled WGS sequence"/>
</dbReference>
<dbReference type="GO" id="GO:0016020">
    <property type="term" value="C:membrane"/>
    <property type="evidence" value="ECO:0007669"/>
    <property type="project" value="UniProtKB-SubCell"/>
</dbReference>
<dbReference type="STRING" id="413434.SAMN04488132_105199"/>
<keyword evidence="4 5" id="KW-0472">Membrane</keyword>
<name>A0A1T4P7L3_9BACT</name>
<evidence type="ECO:0000256" key="4">
    <source>
        <dbReference type="ARBA" id="ARBA00023136"/>
    </source>
</evidence>
<dbReference type="EMBL" id="FUWH01000005">
    <property type="protein sequence ID" value="SJZ87565.1"/>
    <property type="molecule type" value="Genomic_DNA"/>
</dbReference>
<protein>
    <submittedName>
        <fullName evidence="6">MtN3 and saliva related transmembrane protein</fullName>
    </submittedName>
</protein>
<evidence type="ECO:0000313" key="6">
    <source>
        <dbReference type="EMBL" id="SJZ87565.1"/>
    </source>
</evidence>
<gene>
    <name evidence="6" type="ORF">SAMN04488132_105199</name>
</gene>
<dbReference type="Pfam" id="PF04193">
    <property type="entry name" value="PQ-loop"/>
    <property type="match status" value="1"/>
</dbReference>
<keyword evidence="3 5" id="KW-1133">Transmembrane helix</keyword>
<accession>A0A1T4P7L3</accession>
<evidence type="ECO:0000256" key="1">
    <source>
        <dbReference type="ARBA" id="ARBA00004141"/>
    </source>
</evidence>
<dbReference type="InterPro" id="IPR006603">
    <property type="entry name" value="PQ-loop_rpt"/>
</dbReference>
<evidence type="ECO:0000256" key="2">
    <source>
        <dbReference type="ARBA" id="ARBA00022692"/>
    </source>
</evidence>
<keyword evidence="7" id="KW-1185">Reference proteome</keyword>
<feature type="transmembrane region" description="Helical" evidence="5">
    <location>
        <begin position="36"/>
        <end position="56"/>
    </location>
</feature>
<dbReference type="Gene3D" id="1.20.1280.290">
    <property type="match status" value="1"/>
</dbReference>
<feature type="transmembrane region" description="Helical" evidence="5">
    <location>
        <begin position="6"/>
        <end position="24"/>
    </location>
</feature>
<sequence>MTTENLIGLGAGIITGFSMVPQLIKVLREKKRGNLSPLTIAILLLGLVLWIWYGFLKKDLPILITNGFSALVNLALLISCFVWKNR</sequence>
<dbReference type="AlphaFoldDB" id="A0A1T4P7L3"/>
<feature type="transmembrane region" description="Helical" evidence="5">
    <location>
        <begin position="62"/>
        <end position="83"/>
    </location>
</feature>
<evidence type="ECO:0000256" key="3">
    <source>
        <dbReference type="ARBA" id="ARBA00022989"/>
    </source>
</evidence>
<comment type="subcellular location">
    <subcellularLocation>
        <location evidence="1">Membrane</location>
        <topology evidence="1">Multi-pass membrane protein</topology>
    </subcellularLocation>
</comment>
<organism evidence="6 7">
    <name type="scientific">Sediminibacterium ginsengisoli</name>
    <dbReference type="NCBI Taxonomy" id="413434"/>
    <lineage>
        <taxon>Bacteria</taxon>
        <taxon>Pseudomonadati</taxon>
        <taxon>Bacteroidota</taxon>
        <taxon>Chitinophagia</taxon>
        <taxon>Chitinophagales</taxon>
        <taxon>Chitinophagaceae</taxon>
        <taxon>Sediminibacterium</taxon>
    </lineage>
</organism>
<dbReference type="RefSeq" id="WP_078831521.1">
    <property type="nucleotide sequence ID" value="NZ_FUWH01000005.1"/>
</dbReference>
<keyword evidence="2 5" id="KW-0812">Transmembrane</keyword>
<proteinExistence type="predicted"/>
<dbReference type="OrthoDB" id="122062at2"/>
<evidence type="ECO:0000313" key="7">
    <source>
        <dbReference type="Proteomes" id="UP000190888"/>
    </source>
</evidence>